<evidence type="ECO:0000313" key="3">
    <source>
        <dbReference type="EMBL" id="MSS44347.1"/>
    </source>
</evidence>
<evidence type="ECO:0000259" key="1">
    <source>
        <dbReference type="Pfam" id="PF00534"/>
    </source>
</evidence>
<dbReference type="OrthoDB" id="9802525at2"/>
<dbReference type="GO" id="GO:0016757">
    <property type="term" value="F:glycosyltransferase activity"/>
    <property type="evidence" value="ECO:0007669"/>
    <property type="project" value="InterPro"/>
</dbReference>
<keyword evidence="3" id="KW-0808">Transferase</keyword>
<reference evidence="3 4" key="1">
    <citation type="submission" date="2019-08" db="EMBL/GenBank/DDBJ databases">
        <title>In-depth cultivation of the pig gut microbiome towards novel bacterial diversity and tailored functional studies.</title>
        <authorList>
            <person name="Wylensek D."/>
            <person name="Hitch T.C.A."/>
            <person name="Clavel T."/>
        </authorList>
    </citation>
    <scope>NUCLEOTIDE SEQUENCE [LARGE SCALE GENOMIC DNA]</scope>
    <source>
        <strain evidence="3 4">Med78-601-WT-4W-RMD-3</strain>
    </source>
</reference>
<dbReference type="PANTHER" id="PTHR45947:SF3">
    <property type="entry name" value="SULFOQUINOVOSYL TRANSFERASE SQD2"/>
    <property type="match status" value="1"/>
</dbReference>
<feature type="domain" description="Glycosyltransferase subfamily 4-like N-terminal" evidence="2">
    <location>
        <begin position="17"/>
        <end position="181"/>
    </location>
</feature>
<gene>
    <name evidence="3" type="ORF">FYJ27_11615</name>
</gene>
<feature type="domain" description="Glycosyl transferase family 1" evidence="1">
    <location>
        <begin position="216"/>
        <end position="378"/>
    </location>
</feature>
<evidence type="ECO:0000259" key="2">
    <source>
        <dbReference type="Pfam" id="PF13439"/>
    </source>
</evidence>
<evidence type="ECO:0000313" key="4">
    <source>
        <dbReference type="Proteomes" id="UP000462760"/>
    </source>
</evidence>
<name>A0A844FJP5_9FIRM</name>
<sequence length="403" mass="46379">MKKVWIVAPFSNIKMVGVRNRFQYLANRLHNEGMDVTLFTSDFRHGKKTHVSSDIVKEYPFKVKLIHEPGYEKNVSVKRALSHKRFGDNLKKQIEKIEEPDIIYAAYPTMSSSYIAGKYAKENDIPFIIDIQDTWPESVSSAIDTEKLIIKTLMWPFTKFANRIYSMADIVFGVSETYAKRADVKGTKCKEFISVYIGAELEKFDNVKYDEDEIMKSQDDIWITYIGTLSHSYDIDTAIKIFAELKEYKNIKLNILGSGPDEDKLIKLAKELNVYNKNVYFYGFMEYEKMVAILKKSDIALNAIKSSAKQTITNKLGDYVSAGLPILNSCQEKEVIDLVNNKELGINYTPGDVYSLKNAILNMIEDKKGMEKYSRNSRLLAEKYFDRKESYKVIVAKIKELSK</sequence>
<dbReference type="InterPro" id="IPR001296">
    <property type="entry name" value="Glyco_trans_1"/>
</dbReference>
<dbReference type="InterPro" id="IPR028098">
    <property type="entry name" value="Glyco_trans_4-like_N"/>
</dbReference>
<dbReference type="Proteomes" id="UP000462760">
    <property type="component" value="Unassembled WGS sequence"/>
</dbReference>
<dbReference type="CDD" id="cd03794">
    <property type="entry name" value="GT4_WbuB-like"/>
    <property type="match status" value="1"/>
</dbReference>
<dbReference type="InterPro" id="IPR050194">
    <property type="entry name" value="Glycosyltransferase_grp1"/>
</dbReference>
<dbReference type="Gene3D" id="3.40.50.2000">
    <property type="entry name" value="Glycogen Phosphorylase B"/>
    <property type="match status" value="2"/>
</dbReference>
<dbReference type="EMBL" id="VULR01000023">
    <property type="protein sequence ID" value="MSS44347.1"/>
    <property type="molecule type" value="Genomic_DNA"/>
</dbReference>
<dbReference type="AlphaFoldDB" id="A0A844FJP5"/>
<proteinExistence type="predicted"/>
<dbReference type="RefSeq" id="WP_154485016.1">
    <property type="nucleotide sequence ID" value="NZ_VULR01000023.1"/>
</dbReference>
<dbReference type="Pfam" id="PF00534">
    <property type="entry name" value="Glycos_transf_1"/>
    <property type="match status" value="1"/>
</dbReference>
<accession>A0A844FJP5</accession>
<dbReference type="SUPFAM" id="SSF53756">
    <property type="entry name" value="UDP-Glycosyltransferase/glycogen phosphorylase"/>
    <property type="match status" value="1"/>
</dbReference>
<dbReference type="Pfam" id="PF13439">
    <property type="entry name" value="Glyco_transf_4"/>
    <property type="match status" value="1"/>
</dbReference>
<dbReference type="PANTHER" id="PTHR45947">
    <property type="entry name" value="SULFOQUINOVOSYL TRANSFERASE SQD2"/>
    <property type="match status" value="1"/>
</dbReference>
<protein>
    <submittedName>
        <fullName evidence="3">Glycosyltransferase family 4 protein</fullName>
    </submittedName>
</protein>
<comment type="caution">
    <text evidence="3">The sequence shown here is derived from an EMBL/GenBank/DDBJ whole genome shotgun (WGS) entry which is preliminary data.</text>
</comment>
<organism evidence="3 4">
    <name type="scientific">Anaerosalibacter bizertensis</name>
    <dbReference type="NCBI Taxonomy" id="932217"/>
    <lineage>
        <taxon>Bacteria</taxon>
        <taxon>Bacillati</taxon>
        <taxon>Bacillota</taxon>
        <taxon>Tissierellia</taxon>
        <taxon>Tissierellales</taxon>
        <taxon>Sporanaerobacteraceae</taxon>
        <taxon>Anaerosalibacter</taxon>
    </lineage>
</organism>